<dbReference type="GO" id="GO:0003677">
    <property type="term" value="F:DNA binding"/>
    <property type="evidence" value="ECO:0007669"/>
    <property type="project" value="InterPro"/>
</dbReference>
<gene>
    <name evidence="2" type="ORF">US40_C0004G0038</name>
</gene>
<dbReference type="EMBL" id="LBSV01000004">
    <property type="protein sequence ID" value="KKQ26003.1"/>
    <property type="molecule type" value="Genomic_DNA"/>
</dbReference>
<dbReference type="Pfam" id="PF01797">
    <property type="entry name" value="Y1_Tnp"/>
    <property type="match status" value="1"/>
</dbReference>
<evidence type="ECO:0000313" key="2">
    <source>
        <dbReference type="EMBL" id="KKQ26003.1"/>
    </source>
</evidence>
<proteinExistence type="predicted"/>
<dbReference type="GO" id="GO:0004803">
    <property type="term" value="F:transposase activity"/>
    <property type="evidence" value="ECO:0007669"/>
    <property type="project" value="InterPro"/>
</dbReference>
<dbReference type="SUPFAM" id="SSF143422">
    <property type="entry name" value="Transposase IS200-like"/>
    <property type="match status" value="1"/>
</dbReference>
<dbReference type="SMART" id="SM01321">
    <property type="entry name" value="Y1_Tnp"/>
    <property type="match status" value="1"/>
</dbReference>
<reference evidence="2 3" key="1">
    <citation type="journal article" date="2015" name="Nature">
        <title>rRNA introns, odd ribosomes, and small enigmatic genomes across a large radiation of phyla.</title>
        <authorList>
            <person name="Brown C.T."/>
            <person name="Hug L.A."/>
            <person name="Thomas B.C."/>
            <person name="Sharon I."/>
            <person name="Castelle C.J."/>
            <person name="Singh A."/>
            <person name="Wilkins M.J."/>
            <person name="Williams K.H."/>
            <person name="Banfield J.F."/>
        </authorList>
    </citation>
    <scope>NUCLEOTIDE SEQUENCE [LARGE SCALE GENOMIC DNA]</scope>
</reference>
<comment type="caution">
    <text evidence="2">The sequence shown here is derived from an EMBL/GenBank/DDBJ whole genome shotgun (WGS) entry which is preliminary data.</text>
</comment>
<dbReference type="AlphaFoldDB" id="A0A0G0G4E9"/>
<dbReference type="PATRIC" id="fig|1618486.3.peg.393"/>
<dbReference type="Proteomes" id="UP000034917">
    <property type="component" value="Unassembled WGS sequence"/>
</dbReference>
<dbReference type="InterPro" id="IPR002686">
    <property type="entry name" value="Transposase_17"/>
</dbReference>
<dbReference type="PANTHER" id="PTHR34322">
    <property type="entry name" value="TRANSPOSASE, Y1_TNP DOMAIN-CONTAINING"/>
    <property type="match status" value="1"/>
</dbReference>
<dbReference type="PANTHER" id="PTHR34322:SF2">
    <property type="entry name" value="TRANSPOSASE IS200-LIKE DOMAIN-CONTAINING PROTEIN"/>
    <property type="match status" value="1"/>
</dbReference>
<feature type="domain" description="Transposase IS200-like" evidence="1">
    <location>
        <begin position="8"/>
        <end position="150"/>
    </location>
</feature>
<evidence type="ECO:0000259" key="1">
    <source>
        <dbReference type="SMART" id="SM01321"/>
    </source>
</evidence>
<protein>
    <recommendedName>
        <fullName evidence="1">Transposase IS200-like domain-containing protein</fullName>
    </recommendedName>
</protein>
<name>A0A0G0G4E9_9BACT</name>
<accession>A0A0G0G4E9</accession>
<sequence>MKRKEKFCQGEIYHVFNKSIANYGIFSKIDNGQQFINRLFYYNSSLELEAFSKFLEKNDDFTCENLLLPTECSYIKFLAFNIMPDHYHLLIKIFKDNILSKYMSDSENSFSKFFNTKYERKGPLWQSSFKAVKVKNNEQLLHVSRYIHLNPTTNNLVNKPEDWELSSYRDFINNPKILKEIITEISIKDPEIYRKFVENRIDYQKKLRMIKRLILE</sequence>
<evidence type="ECO:0000313" key="3">
    <source>
        <dbReference type="Proteomes" id="UP000034917"/>
    </source>
</evidence>
<dbReference type="GO" id="GO:0006313">
    <property type="term" value="P:DNA transposition"/>
    <property type="evidence" value="ECO:0007669"/>
    <property type="project" value="InterPro"/>
</dbReference>
<dbReference type="InterPro" id="IPR036515">
    <property type="entry name" value="Transposase_17_sf"/>
</dbReference>
<organism evidence="2 3">
    <name type="scientific">Candidatus Roizmanbacteria bacterium GW2011_GWC2_37_13</name>
    <dbReference type="NCBI Taxonomy" id="1618486"/>
    <lineage>
        <taxon>Bacteria</taxon>
        <taxon>Candidatus Roizmaniibacteriota</taxon>
    </lineage>
</organism>
<dbReference type="Gene3D" id="3.30.70.1290">
    <property type="entry name" value="Transposase IS200-like"/>
    <property type="match status" value="1"/>
</dbReference>